<sequence>MAEQCGYDKESVVFWYKYGLDLYKVRLVGSNTEAARVATCVPKERVVEIYFEHLDFYGDKNQHHEEMEMNSLPTIDVGANSDDSHDGDFEDSDYTLEDDDILFSKIVDPSAESFGISIHGKNRKNNEKQDYVSEEMQRKMQNEEGDSDCVYSDDLKSLNSDCDSENEDCDFPKHNPKTDALNPKLVLGMIFGNKKEFKKL</sequence>
<gene>
    <name evidence="1" type="ORF">A4A49_28214</name>
</gene>
<evidence type="ECO:0000313" key="2">
    <source>
        <dbReference type="Proteomes" id="UP000187609"/>
    </source>
</evidence>
<dbReference type="Gramene" id="OIT23702">
    <property type="protein sequence ID" value="OIT23702"/>
    <property type="gene ID" value="A4A49_28214"/>
</dbReference>
<name>A0A1J6K2Z0_NICAT</name>
<proteinExistence type="predicted"/>
<dbReference type="EMBL" id="MJEQ01003267">
    <property type="protein sequence ID" value="OIT23702.1"/>
    <property type="molecule type" value="Genomic_DNA"/>
</dbReference>
<comment type="caution">
    <text evidence="1">The sequence shown here is derived from an EMBL/GenBank/DDBJ whole genome shotgun (WGS) entry which is preliminary data.</text>
</comment>
<reference evidence="1" key="1">
    <citation type="submission" date="2016-11" db="EMBL/GenBank/DDBJ databases">
        <title>The genome of Nicotiana attenuata.</title>
        <authorList>
            <person name="Xu S."/>
            <person name="Brockmoeller T."/>
            <person name="Gaquerel E."/>
            <person name="Navarro A."/>
            <person name="Kuhl H."/>
            <person name="Gase K."/>
            <person name="Ling Z."/>
            <person name="Zhou W."/>
            <person name="Kreitzer C."/>
            <person name="Stanke M."/>
            <person name="Tang H."/>
            <person name="Lyons E."/>
            <person name="Pandey P."/>
            <person name="Pandey S.P."/>
            <person name="Timmermann B."/>
            <person name="Baldwin I.T."/>
        </authorList>
    </citation>
    <scope>NUCLEOTIDE SEQUENCE [LARGE SCALE GENOMIC DNA]</scope>
    <source>
        <strain evidence="1">UT</strain>
    </source>
</reference>
<dbReference type="Proteomes" id="UP000187609">
    <property type="component" value="Unassembled WGS sequence"/>
</dbReference>
<evidence type="ECO:0000313" key="1">
    <source>
        <dbReference type="EMBL" id="OIT23702.1"/>
    </source>
</evidence>
<organism evidence="1 2">
    <name type="scientific">Nicotiana attenuata</name>
    <name type="common">Coyote tobacco</name>
    <dbReference type="NCBI Taxonomy" id="49451"/>
    <lineage>
        <taxon>Eukaryota</taxon>
        <taxon>Viridiplantae</taxon>
        <taxon>Streptophyta</taxon>
        <taxon>Embryophyta</taxon>
        <taxon>Tracheophyta</taxon>
        <taxon>Spermatophyta</taxon>
        <taxon>Magnoliopsida</taxon>
        <taxon>eudicotyledons</taxon>
        <taxon>Gunneridae</taxon>
        <taxon>Pentapetalae</taxon>
        <taxon>asterids</taxon>
        <taxon>lamiids</taxon>
        <taxon>Solanales</taxon>
        <taxon>Solanaceae</taxon>
        <taxon>Nicotianoideae</taxon>
        <taxon>Nicotianeae</taxon>
        <taxon>Nicotiana</taxon>
    </lineage>
</organism>
<dbReference type="OrthoDB" id="1220286at2759"/>
<accession>A0A1J6K2Z0</accession>
<dbReference type="OMA" id="MAEQCGY"/>
<keyword evidence="2" id="KW-1185">Reference proteome</keyword>
<protein>
    <submittedName>
        <fullName evidence="1">Uncharacterized protein</fullName>
    </submittedName>
</protein>
<dbReference type="AlphaFoldDB" id="A0A1J6K2Z0"/>
<dbReference type="KEGG" id="nau:109216544"/>